<dbReference type="EMBL" id="GBXM01078426">
    <property type="protein sequence ID" value="JAH30151.1"/>
    <property type="molecule type" value="Transcribed_RNA"/>
</dbReference>
<reference evidence="1" key="1">
    <citation type="submission" date="2014-11" db="EMBL/GenBank/DDBJ databases">
        <authorList>
            <person name="Amaro Gonzalez C."/>
        </authorList>
    </citation>
    <scope>NUCLEOTIDE SEQUENCE</scope>
</reference>
<name>A0A0E9RLW7_ANGAN</name>
<proteinExistence type="predicted"/>
<accession>A0A0E9RLW7</accession>
<dbReference type="AlphaFoldDB" id="A0A0E9RLW7"/>
<reference evidence="1" key="2">
    <citation type="journal article" date="2015" name="Fish Shellfish Immunol.">
        <title>Early steps in the European eel (Anguilla anguilla)-Vibrio vulnificus interaction in the gills: Role of the RtxA13 toxin.</title>
        <authorList>
            <person name="Callol A."/>
            <person name="Pajuelo D."/>
            <person name="Ebbesson L."/>
            <person name="Teles M."/>
            <person name="MacKenzie S."/>
            <person name="Amaro C."/>
        </authorList>
    </citation>
    <scope>NUCLEOTIDE SEQUENCE</scope>
</reference>
<evidence type="ECO:0000313" key="1">
    <source>
        <dbReference type="EMBL" id="JAH30151.1"/>
    </source>
</evidence>
<organism evidence="1">
    <name type="scientific">Anguilla anguilla</name>
    <name type="common">European freshwater eel</name>
    <name type="synonym">Muraena anguilla</name>
    <dbReference type="NCBI Taxonomy" id="7936"/>
    <lineage>
        <taxon>Eukaryota</taxon>
        <taxon>Metazoa</taxon>
        <taxon>Chordata</taxon>
        <taxon>Craniata</taxon>
        <taxon>Vertebrata</taxon>
        <taxon>Euteleostomi</taxon>
        <taxon>Actinopterygii</taxon>
        <taxon>Neopterygii</taxon>
        <taxon>Teleostei</taxon>
        <taxon>Anguilliformes</taxon>
        <taxon>Anguillidae</taxon>
        <taxon>Anguilla</taxon>
    </lineage>
</organism>
<sequence length="65" mass="7763">MNTSQQFDKRWCALCVRQKLIEETTKIFKIAYQFSKSFLIFILHYTILHSNKNFSINLNAISTFK</sequence>
<protein>
    <submittedName>
        <fullName evidence="1">Uncharacterized protein</fullName>
    </submittedName>
</protein>